<keyword evidence="2" id="KW-1185">Reference proteome</keyword>
<evidence type="ECO:0000313" key="2">
    <source>
        <dbReference type="Proteomes" id="UP000823485"/>
    </source>
</evidence>
<protein>
    <submittedName>
        <fullName evidence="1">Uncharacterized protein</fullName>
    </submittedName>
</protein>
<dbReference type="Proteomes" id="UP000823485">
    <property type="component" value="Unassembled WGS sequence"/>
</dbReference>
<dbReference type="RefSeq" id="WP_205180152.1">
    <property type="nucleotide sequence ID" value="NZ_JAFBFH010000040.1"/>
</dbReference>
<name>A0ABS2RBX8_9BACI</name>
<comment type="caution">
    <text evidence="1">The sequence shown here is derived from an EMBL/GenBank/DDBJ whole genome shotgun (WGS) entry which is preliminary data.</text>
</comment>
<sequence>MENVFVIQTDDKTFKKAISDFLSKHCQNNDVSVVVYEMDQDGADEVMKIIKENKC</sequence>
<organism evidence="1 2">
    <name type="scientific">Siminovitchia thermophila</name>
    <dbReference type="NCBI Taxonomy" id="1245522"/>
    <lineage>
        <taxon>Bacteria</taxon>
        <taxon>Bacillati</taxon>
        <taxon>Bacillota</taxon>
        <taxon>Bacilli</taxon>
        <taxon>Bacillales</taxon>
        <taxon>Bacillaceae</taxon>
        <taxon>Siminovitchia</taxon>
    </lineage>
</organism>
<reference evidence="1 2" key="1">
    <citation type="submission" date="2021-01" db="EMBL/GenBank/DDBJ databases">
        <title>Genomic Encyclopedia of Type Strains, Phase IV (KMG-IV): sequencing the most valuable type-strain genomes for metagenomic binning, comparative biology and taxonomic classification.</title>
        <authorList>
            <person name="Goeker M."/>
        </authorList>
    </citation>
    <scope>NUCLEOTIDE SEQUENCE [LARGE SCALE GENOMIC DNA]</scope>
    <source>
        <strain evidence="1 2">DSM 105453</strain>
    </source>
</reference>
<gene>
    <name evidence="1" type="ORF">JOC94_004193</name>
</gene>
<accession>A0ABS2RBX8</accession>
<dbReference type="EMBL" id="JAFBFH010000040">
    <property type="protein sequence ID" value="MBM7717168.1"/>
    <property type="molecule type" value="Genomic_DNA"/>
</dbReference>
<proteinExistence type="predicted"/>
<evidence type="ECO:0000313" key="1">
    <source>
        <dbReference type="EMBL" id="MBM7717168.1"/>
    </source>
</evidence>